<dbReference type="Pfam" id="PF00155">
    <property type="entry name" value="Aminotran_1_2"/>
    <property type="match status" value="1"/>
</dbReference>
<dbReference type="Gene3D" id="3.40.640.10">
    <property type="entry name" value="Type I PLP-dependent aspartate aminotransferase-like (Major domain)"/>
    <property type="match status" value="1"/>
</dbReference>
<dbReference type="EMBL" id="JAERQG010000001">
    <property type="protein sequence ID" value="MBL0764806.1"/>
    <property type="molecule type" value="Genomic_DNA"/>
</dbReference>
<dbReference type="AlphaFoldDB" id="A0A937ADQ0"/>
<dbReference type="PANTHER" id="PTHR42832:SF3">
    <property type="entry name" value="L-GLUTAMINE--4-(METHYLSULFANYL)-2-OXOBUTANOATE AMINOTRANSFERASE"/>
    <property type="match status" value="1"/>
</dbReference>
<dbReference type="InterPro" id="IPR050881">
    <property type="entry name" value="LL-DAP_aminotransferase"/>
</dbReference>
<dbReference type="InterPro" id="IPR015422">
    <property type="entry name" value="PyrdxlP-dep_Trfase_small"/>
</dbReference>
<dbReference type="CDD" id="cd00609">
    <property type="entry name" value="AAT_like"/>
    <property type="match status" value="1"/>
</dbReference>
<dbReference type="Proteomes" id="UP000642920">
    <property type="component" value="Unassembled WGS sequence"/>
</dbReference>
<evidence type="ECO:0000256" key="3">
    <source>
        <dbReference type="ARBA" id="ARBA00022679"/>
    </source>
</evidence>
<dbReference type="SUPFAM" id="SSF53383">
    <property type="entry name" value="PLP-dependent transferases"/>
    <property type="match status" value="1"/>
</dbReference>
<protein>
    <recommendedName>
        <fullName evidence="4">Aminotransferase</fullName>
        <ecNumber evidence="4">2.6.1.-</ecNumber>
    </recommendedName>
</protein>
<reference evidence="6" key="1">
    <citation type="submission" date="2021-01" db="EMBL/GenBank/DDBJ databases">
        <title>Marivirga sp. nov., isolated from intertidal surface sediments.</title>
        <authorList>
            <person name="Zhang M."/>
        </authorList>
    </citation>
    <scope>NUCLEOTIDE SEQUENCE</scope>
    <source>
        <strain evidence="6">SM1354</strain>
    </source>
</reference>
<dbReference type="PANTHER" id="PTHR42832">
    <property type="entry name" value="AMINO ACID AMINOTRANSFERASE"/>
    <property type="match status" value="1"/>
</dbReference>
<feature type="domain" description="Aminotransferase class I/classII large" evidence="5">
    <location>
        <begin position="32"/>
        <end position="380"/>
    </location>
</feature>
<dbReference type="InterPro" id="IPR015421">
    <property type="entry name" value="PyrdxlP-dep_Trfase_major"/>
</dbReference>
<organism evidence="6 7">
    <name type="scientific">Marivirga atlantica</name>
    <dbReference type="NCBI Taxonomy" id="1548457"/>
    <lineage>
        <taxon>Bacteria</taxon>
        <taxon>Pseudomonadati</taxon>
        <taxon>Bacteroidota</taxon>
        <taxon>Cytophagia</taxon>
        <taxon>Cytophagales</taxon>
        <taxon>Marivirgaceae</taxon>
        <taxon>Marivirga</taxon>
    </lineage>
</organism>
<keyword evidence="2 4" id="KW-0032">Aminotransferase</keyword>
<dbReference type="InterPro" id="IPR015424">
    <property type="entry name" value="PyrdxlP-dep_Trfase"/>
</dbReference>
<accession>A0A937ADQ0</accession>
<gene>
    <name evidence="6" type="ORF">JKP34_06055</name>
</gene>
<name>A0A937ADQ0_9BACT</name>
<comment type="similarity">
    <text evidence="4">Belongs to the class-I pyridoxal-phosphate-dependent aminotransferase family.</text>
</comment>
<evidence type="ECO:0000313" key="6">
    <source>
        <dbReference type="EMBL" id="MBL0764806.1"/>
    </source>
</evidence>
<dbReference type="RefSeq" id="WP_201918725.1">
    <property type="nucleotide sequence ID" value="NZ_JAERQG010000001.1"/>
</dbReference>
<keyword evidence="7" id="KW-1185">Reference proteome</keyword>
<evidence type="ECO:0000256" key="4">
    <source>
        <dbReference type="RuleBase" id="RU000481"/>
    </source>
</evidence>
<evidence type="ECO:0000256" key="1">
    <source>
        <dbReference type="ARBA" id="ARBA00001933"/>
    </source>
</evidence>
<dbReference type="PROSITE" id="PS00105">
    <property type="entry name" value="AA_TRANSFER_CLASS_1"/>
    <property type="match status" value="1"/>
</dbReference>
<sequence length="387" mass="43993">MINSASRISHVEEYYFSKKLKEVDALNKNGKGIINLGIGSPDLPPHESVIEALNNAAQLTENHGYQSYRGLPELREAFANWYQKYFKVKLNPDSELLPLMGSKEGILHISMAYLEHGDEVLVPNPGYPAYSATAKLAGAEIRYYDLKEDENWQPDLNELAKTDLSKVKLMWVNYPHMPTGAKVDNELFKKLNTFAEQHNILICHDNPYSFILNEKPESILKNGPNDHVIELNSLSKSHNMAGWRIGVIAAKEHHINNILKFKSNMDSGMFKPIQLAAIEALNLSDDWYQQQNALYKERKEIAFKILNSLDCSYQSEQSGMFAWGKIPEHVTSVENFTDEILHHAQVFIVPGTVFGSNGSKYVRISLCADKEKLNKALERIIKFKQKK</sequence>
<comment type="caution">
    <text evidence="6">The sequence shown here is derived from an EMBL/GenBank/DDBJ whole genome shotgun (WGS) entry which is preliminary data.</text>
</comment>
<dbReference type="InterPro" id="IPR004839">
    <property type="entry name" value="Aminotransferase_I/II_large"/>
</dbReference>
<proteinExistence type="inferred from homology"/>
<dbReference type="Gene3D" id="3.90.1150.10">
    <property type="entry name" value="Aspartate Aminotransferase, domain 1"/>
    <property type="match status" value="1"/>
</dbReference>
<dbReference type="GO" id="GO:0030170">
    <property type="term" value="F:pyridoxal phosphate binding"/>
    <property type="evidence" value="ECO:0007669"/>
    <property type="project" value="InterPro"/>
</dbReference>
<comment type="cofactor">
    <cofactor evidence="1 4">
        <name>pyridoxal 5'-phosphate</name>
        <dbReference type="ChEBI" id="CHEBI:597326"/>
    </cofactor>
</comment>
<evidence type="ECO:0000259" key="5">
    <source>
        <dbReference type="Pfam" id="PF00155"/>
    </source>
</evidence>
<evidence type="ECO:0000313" key="7">
    <source>
        <dbReference type="Proteomes" id="UP000642920"/>
    </source>
</evidence>
<dbReference type="InterPro" id="IPR004838">
    <property type="entry name" value="NHTrfase_class1_PyrdxlP-BS"/>
</dbReference>
<keyword evidence="3 4" id="KW-0808">Transferase</keyword>
<evidence type="ECO:0000256" key="2">
    <source>
        <dbReference type="ARBA" id="ARBA00022576"/>
    </source>
</evidence>
<dbReference type="EC" id="2.6.1.-" evidence="4"/>
<dbReference type="GO" id="GO:0008483">
    <property type="term" value="F:transaminase activity"/>
    <property type="evidence" value="ECO:0007669"/>
    <property type="project" value="UniProtKB-KW"/>
</dbReference>